<dbReference type="Gramene" id="PSS04132">
    <property type="protein sequence ID" value="PSS04132"/>
    <property type="gene ID" value="CEY00_Acc19972"/>
</dbReference>
<evidence type="ECO:0000313" key="12">
    <source>
        <dbReference type="Proteomes" id="UP000241394"/>
    </source>
</evidence>
<keyword evidence="3" id="KW-0805">Transcription regulation</keyword>
<feature type="region of interest" description="Disordered" evidence="9">
    <location>
        <begin position="25"/>
        <end position="79"/>
    </location>
</feature>
<keyword evidence="6" id="KW-0804">Transcription</keyword>
<evidence type="ECO:0000256" key="6">
    <source>
        <dbReference type="ARBA" id="ARBA00023163"/>
    </source>
</evidence>
<dbReference type="InParanoid" id="A0A2R6Q891"/>
<dbReference type="Gene3D" id="3.30.730.10">
    <property type="entry name" value="AP2/ERF domain"/>
    <property type="match status" value="1"/>
</dbReference>
<keyword evidence="4" id="KW-0238">DNA-binding</keyword>
<dbReference type="FunFam" id="3.30.730.10:FF:000001">
    <property type="entry name" value="Ethylene-responsive transcription factor 2"/>
    <property type="match status" value="1"/>
</dbReference>
<evidence type="ECO:0000256" key="9">
    <source>
        <dbReference type="SAM" id="MobiDB-lite"/>
    </source>
</evidence>
<evidence type="ECO:0000256" key="2">
    <source>
        <dbReference type="ARBA" id="ARBA00022821"/>
    </source>
</evidence>
<feature type="compositionally biased region" description="Polar residues" evidence="9">
    <location>
        <begin position="25"/>
        <end position="35"/>
    </location>
</feature>
<dbReference type="GO" id="GO:0006952">
    <property type="term" value="P:defense response"/>
    <property type="evidence" value="ECO:0007669"/>
    <property type="project" value="UniProtKB-KW"/>
</dbReference>
<reference evidence="11 12" key="1">
    <citation type="submission" date="2017-07" db="EMBL/GenBank/DDBJ databases">
        <title>An improved, manually edited Actinidia chinensis var. chinensis (kiwifruit) genome highlights the challenges associated with draft genomes and gene prediction in plants.</title>
        <authorList>
            <person name="Pilkington S."/>
            <person name="Crowhurst R."/>
            <person name="Hilario E."/>
            <person name="Nardozza S."/>
            <person name="Fraser L."/>
            <person name="Peng Y."/>
            <person name="Gunaseelan K."/>
            <person name="Simpson R."/>
            <person name="Tahir J."/>
            <person name="Deroles S."/>
            <person name="Templeton K."/>
            <person name="Luo Z."/>
            <person name="Davy M."/>
            <person name="Cheng C."/>
            <person name="Mcneilage M."/>
            <person name="Scaglione D."/>
            <person name="Liu Y."/>
            <person name="Zhang Q."/>
            <person name="Datson P."/>
            <person name="De Silva N."/>
            <person name="Gardiner S."/>
            <person name="Bassett H."/>
            <person name="Chagne D."/>
            <person name="Mccallum J."/>
            <person name="Dzierzon H."/>
            <person name="Deng C."/>
            <person name="Wang Y.-Y."/>
            <person name="Barron N."/>
            <person name="Manako K."/>
            <person name="Bowen J."/>
            <person name="Foster T."/>
            <person name="Erridge Z."/>
            <person name="Tiffin H."/>
            <person name="Waite C."/>
            <person name="Davies K."/>
            <person name="Grierson E."/>
            <person name="Laing W."/>
            <person name="Kirk R."/>
            <person name="Chen X."/>
            <person name="Wood M."/>
            <person name="Montefiori M."/>
            <person name="Brummell D."/>
            <person name="Schwinn K."/>
            <person name="Catanach A."/>
            <person name="Fullerton C."/>
            <person name="Li D."/>
            <person name="Meiyalaghan S."/>
            <person name="Nieuwenhuizen N."/>
            <person name="Read N."/>
            <person name="Prakash R."/>
            <person name="Hunter D."/>
            <person name="Zhang H."/>
            <person name="Mckenzie M."/>
            <person name="Knabel M."/>
            <person name="Harris A."/>
            <person name="Allan A."/>
            <person name="Chen A."/>
            <person name="Janssen B."/>
            <person name="Plunkett B."/>
            <person name="Dwamena C."/>
            <person name="Voogd C."/>
            <person name="Leif D."/>
            <person name="Lafferty D."/>
            <person name="Souleyre E."/>
            <person name="Varkonyi-Gasic E."/>
            <person name="Gambi F."/>
            <person name="Hanley J."/>
            <person name="Yao J.-L."/>
            <person name="Cheung J."/>
            <person name="David K."/>
            <person name="Warren B."/>
            <person name="Marsh K."/>
            <person name="Snowden K."/>
            <person name="Lin-Wang K."/>
            <person name="Brian L."/>
            <person name="Martinez-Sanchez M."/>
            <person name="Wang M."/>
            <person name="Ileperuma N."/>
            <person name="Macnee N."/>
            <person name="Campin R."/>
            <person name="Mcatee P."/>
            <person name="Drummond R."/>
            <person name="Espley R."/>
            <person name="Ireland H."/>
            <person name="Wu R."/>
            <person name="Atkinson R."/>
            <person name="Karunairetnam S."/>
            <person name="Bulley S."/>
            <person name="Chunkath S."/>
            <person name="Hanley Z."/>
            <person name="Storey R."/>
            <person name="Thrimawithana A."/>
            <person name="Thomson S."/>
            <person name="David C."/>
            <person name="Testolin R."/>
        </authorList>
    </citation>
    <scope>NUCLEOTIDE SEQUENCE [LARGE SCALE GENOMIC DNA]</scope>
    <source>
        <strain evidence="12">cv. Red5</strain>
        <tissue evidence="11">Young leaf</tissue>
    </source>
</reference>
<dbReference type="GO" id="GO:0003677">
    <property type="term" value="F:DNA binding"/>
    <property type="evidence" value="ECO:0007669"/>
    <property type="project" value="UniProtKB-KW"/>
</dbReference>
<evidence type="ECO:0000256" key="7">
    <source>
        <dbReference type="ARBA" id="ARBA00023242"/>
    </source>
</evidence>
<dbReference type="GO" id="GO:0005634">
    <property type="term" value="C:nucleus"/>
    <property type="evidence" value="ECO:0007669"/>
    <property type="project" value="UniProtKB-SubCell"/>
</dbReference>
<evidence type="ECO:0000256" key="3">
    <source>
        <dbReference type="ARBA" id="ARBA00023015"/>
    </source>
</evidence>
<evidence type="ECO:0000256" key="8">
    <source>
        <dbReference type="ARBA" id="ARBA00024343"/>
    </source>
</evidence>
<keyword evidence="5" id="KW-0010">Activator</keyword>
<keyword evidence="12" id="KW-1185">Reference proteome</keyword>
<evidence type="ECO:0000256" key="4">
    <source>
        <dbReference type="ARBA" id="ARBA00023125"/>
    </source>
</evidence>
<sequence length="237" mass="26061">MDASNPFFDLFPNRSSFYSTSSIAETSVSPSNNFQSTAEASASTLSESDCTHSEESDIILASSRQKKRAGRKKFKETRHPVYRGVRRRNTDKWVCEVREPNKKTRIWLGTYPTAEMAARAHDVAELALKGRSACLNFADSVWRLPVAASTDANDIRRAAASAAAAFRPALEGTVEMAEDENRAAENVCFMDEEALFDMGGLALGMAELPLLSPSPRLGSGFSWDDGESDIEVSLWSY</sequence>
<dbReference type="InterPro" id="IPR016177">
    <property type="entry name" value="DNA-bd_dom_sf"/>
</dbReference>
<dbReference type="OrthoDB" id="676764at2759"/>
<dbReference type="SMART" id="SM00380">
    <property type="entry name" value="AP2"/>
    <property type="match status" value="1"/>
</dbReference>
<dbReference type="InterPro" id="IPR001471">
    <property type="entry name" value="AP2/ERF_dom"/>
</dbReference>
<dbReference type="Pfam" id="PF00847">
    <property type="entry name" value="AP2"/>
    <property type="match status" value="1"/>
</dbReference>
<feature type="compositionally biased region" description="Low complexity" evidence="9">
    <location>
        <begin position="36"/>
        <end position="48"/>
    </location>
</feature>
<accession>A0A2R6Q891</accession>
<dbReference type="OMA" id="SEDIMSG"/>
<comment type="similarity">
    <text evidence="8">Belongs to the AP2/ERF transcription factor family. ERF subfamily.</text>
</comment>
<dbReference type="InterPro" id="IPR036955">
    <property type="entry name" value="AP2/ERF_dom_sf"/>
</dbReference>
<evidence type="ECO:0000256" key="5">
    <source>
        <dbReference type="ARBA" id="ARBA00023159"/>
    </source>
</evidence>
<dbReference type="PRINTS" id="PR00367">
    <property type="entry name" value="ETHRSPELEMNT"/>
</dbReference>
<feature type="domain" description="AP2/ERF" evidence="10">
    <location>
        <begin position="81"/>
        <end position="138"/>
    </location>
</feature>
<gene>
    <name evidence="11" type="ORF">CEY00_Acc19972</name>
</gene>
<dbReference type="InterPro" id="IPR045277">
    <property type="entry name" value="DRE1A-I"/>
</dbReference>
<evidence type="ECO:0000256" key="1">
    <source>
        <dbReference type="ARBA" id="ARBA00004123"/>
    </source>
</evidence>
<reference evidence="12" key="2">
    <citation type="journal article" date="2018" name="BMC Genomics">
        <title>A manually annotated Actinidia chinensis var. chinensis (kiwifruit) genome highlights the challenges associated with draft genomes and gene prediction in plants.</title>
        <authorList>
            <person name="Pilkington S.M."/>
            <person name="Crowhurst R."/>
            <person name="Hilario E."/>
            <person name="Nardozza S."/>
            <person name="Fraser L."/>
            <person name="Peng Y."/>
            <person name="Gunaseelan K."/>
            <person name="Simpson R."/>
            <person name="Tahir J."/>
            <person name="Deroles S.C."/>
            <person name="Templeton K."/>
            <person name="Luo Z."/>
            <person name="Davy M."/>
            <person name="Cheng C."/>
            <person name="McNeilage M."/>
            <person name="Scaglione D."/>
            <person name="Liu Y."/>
            <person name="Zhang Q."/>
            <person name="Datson P."/>
            <person name="De Silva N."/>
            <person name="Gardiner S.E."/>
            <person name="Bassett H."/>
            <person name="Chagne D."/>
            <person name="McCallum J."/>
            <person name="Dzierzon H."/>
            <person name="Deng C."/>
            <person name="Wang Y.Y."/>
            <person name="Barron L."/>
            <person name="Manako K."/>
            <person name="Bowen J."/>
            <person name="Foster T.M."/>
            <person name="Erridge Z.A."/>
            <person name="Tiffin H."/>
            <person name="Waite C.N."/>
            <person name="Davies K.M."/>
            <person name="Grierson E.P."/>
            <person name="Laing W.A."/>
            <person name="Kirk R."/>
            <person name="Chen X."/>
            <person name="Wood M."/>
            <person name="Montefiori M."/>
            <person name="Brummell D.A."/>
            <person name="Schwinn K.E."/>
            <person name="Catanach A."/>
            <person name="Fullerton C."/>
            <person name="Li D."/>
            <person name="Meiyalaghan S."/>
            <person name="Nieuwenhuizen N."/>
            <person name="Read N."/>
            <person name="Prakash R."/>
            <person name="Hunter D."/>
            <person name="Zhang H."/>
            <person name="McKenzie M."/>
            <person name="Knabel M."/>
            <person name="Harris A."/>
            <person name="Allan A.C."/>
            <person name="Gleave A."/>
            <person name="Chen A."/>
            <person name="Janssen B.J."/>
            <person name="Plunkett B."/>
            <person name="Ampomah-Dwamena C."/>
            <person name="Voogd C."/>
            <person name="Leif D."/>
            <person name="Lafferty D."/>
            <person name="Souleyre E.J.F."/>
            <person name="Varkonyi-Gasic E."/>
            <person name="Gambi F."/>
            <person name="Hanley J."/>
            <person name="Yao J.L."/>
            <person name="Cheung J."/>
            <person name="David K.M."/>
            <person name="Warren B."/>
            <person name="Marsh K."/>
            <person name="Snowden K.C."/>
            <person name="Lin-Wang K."/>
            <person name="Brian L."/>
            <person name="Martinez-Sanchez M."/>
            <person name="Wang M."/>
            <person name="Ileperuma N."/>
            <person name="Macnee N."/>
            <person name="Campin R."/>
            <person name="McAtee P."/>
            <person name="Drummond R.S.M."/>
            <person name="Espley R.V."/>
            <person name="Ireland H.S."/>
            <person name="Wu R."/>
            <person name="Atkinson R.G."/>
            <person name="Karunairetnam S."/>
            <person name="Bulley S."/>
            <person name="Chunkath S."/>
            <person name="Hanley Z."/>
            <person name="Storey R."/>
            <person name="Thrimawithana A.H."/>
            <person name="Thomson S."/>
            <person name="David C."/>
            <person name="Testolin R."/>
            <person name="Huang H."/>
            <person name="Hellens R.P."/>
            <person name="Schaffer R.J."/>
        </authorList>
    </citation>
    <scope>NUCLEOTIDE SEQUENCE [LARGE SCALE GENOMIC DNA]</scope>
    <source>
        <strain evidence="12">cv. Red5</strain>
    </source>
</reference>
<comment type="caution">
    <text evidence="11">The sequence shown here is derived from an EMBL/GenBank/DDBJ whole genome shotgun (WGS) entry which is preliminary data.</text>
</comment>
<dbReference type="CDD" id="cd00018">
    <property type="entry name" value="AP2"/>
    <property type="match status" value="1"/>
</dbReference>
<dbReference type="GO" id="GO:0003700">
    <property type="term" value="F:DNA-binding transcription factor activity"/>
    <property type="evidence" value="ECO:0007669"/>
    <property type="project" value="InterPro"/>
</dbReference>
<feature type="compositionally biased region" description="Basic residues" evidence="9">
    <location>
        <begin position="64"/>
        <end position="79"/>
    </location>
</feature>
<comment type="subcellular location">
    <subcellularLocation>
        <location evidence="1">Nucleus</location>
    </subcellularLocation>
</comment>
<keyword evidence="7" id="KW-0539">Nucleus</keyword>
<dbReference type="EMBL" id="NKQK01000018">
    <property type="protein sequence ID" value="PSS04132.1"/>
    <property type="molecule type" value="Genomic_DNA"/>
</dbReference>
<protein>
    <submittedName>
        <fullName evidence="11">Dehydration-responsive element-binding protein like</fullName>
    </submittedName>
</protein>
<dbReference type="PANTHER" id="PTHR31839:SF25">
    <property type="entry name" value="DEHYDRATION-RESPONSIVE ELEMENT-BINDING PROTEIN 1F"/>
    <property type="match status" value="1"/>
</dbReference>
<dbReference type="STRING" id="1590841.A0A2R6Q891"/>
<keyword evidence="2" id="KW-0611">Plant defense</keyword>
<name>A0A2R6Q891_ACTCC</name>
<dbReference type="PANTHER" id="PTHR31839">
    <property type="entry name" value="DEHYDRATION-RESPONSIVE ELEMENT-BINDING PROTEIN 1D"/>
    <property type="match status" value="1"/>
</dbReference>
<dbReference type="PROSITE" id="PS51032">
    <property type="entry name" value="AP2_ERF"/>
    <property type="match status" value="1"/>
</dbReference>
<evidence type="ECO:0000259" key="10">
    <source>
        <dbReference type="PROSITE" id="PS51032"/>
    </source>
</evidence>
<dbReference type="Proteomes" id="UP000241394">
    <property type="component" value="Chromosome LG18"/>
</dbReference>
<organism evidence="11 12">
    <name type="scientific">Actinidia chinensis var. chinensis</name>
    <name type="common">Chinese soft-hair kiwi</name>
    <dbReference type="NCBI Taxonomy" id="1590841"/>
    <lineage>
        <taxon>Eukaryota</taxon>
        <taxon>Viridiplantae</taxon>
        <taxon>Streptophyta</taxon>
        <taxon>Embryophyta</taxon>
        <taxon>Tracheophyta</taxon>
        <taxon>Spermatophyta</taxon>
        <taxon>Magnoliopsida</taxon>
        <taxon>eudicotyledons</taxon>
        <taxon>Gunneridae</taxon>
        <taxon>Pentapetalae</taxon>
        <taxon>asterids</taxon>
        <taxon>Ericales</taxon>
        <taxon>Actinidiaceae</taxon>
        <taxon>Actinidia</taxon>
    </lineage>
</organism>
<dbReference type="AlphaFoldDB" id="A0A2R6Q891"/>
<dbReference type="SUPFAM" id="SSF54171">
    <property type="entry name" value="DNA-binding domain"/>
    <property type="match status" value="1"/>
</dbReference>
<proteinExistence type="inferred from homology"/>
<evidence type="ECO:0000313" key="11">
    <source>
        <dbReference type="EMBL" id="PSS04132.1"/>
    </source>
</evidence>